<name>A0ABV6EF50_9GAMM</name>
<sequence>MQNLSGYNKYYYDRIAKDNKLCDILLKQHQIDIIMAETYIEVHESCRKDLGGNRFNMVIDLESFMVADYSCFPELSDIQKELITSACDYHDQRIWETIFSGIRNTFVMSWNEPNSKNMLKAMQEHEISFAKTLVAASVKMAENFDKTKKLLPYWMRFSQLRLLSHIPNKIIKESSLHNIAFFPVKKRGMNATSAKKDGVRFITANYALRDVLFEFNRQLEHFYSTTHMSHRPRAYRAINNFIPLVIYLCTNVECIGYVPPTILFNDSVKRVKFITECQIDFILTHEIAHHILEHPQKSVIISDIESKKKKKIEFEVEADALANYLLAVNNIEGVESVLYDEDSYVNYNEMVEGVEVLFEHMHFCEQMSDLIRDDFGSYVRIATLKDGVHPPAMERLKIFLSPINKNTWKQSELSIYARDFYAEIISYYKGMSISDKTEMLKLFFS</sequence>
<evidence type="ECO:0000313" key="1">
    <source>
        <dbReference type="EMBL" id="MFC0227634.1"/>
    </source>
</evidence>
<organism evidence="1 2">
    <name type="scientific">Serratia aquatilis</name>
    <dbReference type="NCBI Taxonomy" id="1737515"/>
    <lineage>
        <taxon>Bacteria</taxon>
        <taxon>Pseudomonadati</taxon>
        <taxon>Pseudomonadota</taxon>
        <taxon>Gammaproteobacteria</taxon>
        <taxon>Enterobacterales</taxon>
        <taxon>Yersiniaceae</taxon>
        <taxon>Serratia</taxon>
    </lineage>
</organism>
<dbReference type="RefSeq" id="WP_380676435.1">
    <property type="nucleotide sequence ID" value="NZ_CP173186.1"/>
</dbReference>
<comment type="caution">
    <text evidence="1">The sequence shown here is derived from an EMBL/GenBank/DDBJ whole genome shotgun (WGS) entry which is preliminary data.</text>
</comment>
<accession>A0ABV6EF50</accession>
<keyword evidence="2" id="KW-1185">Reference proteome</keyword>
<protein>
    <submittedName>
        <fullName evidence="1">Uncharacterized protein</fullName>
    </submittedName>
</protein>
<evidence type="ECO:0000313" key="2">
    <source>
        <dbReference type="Proteomes" id="UP001589792"/>
    </source>
</evidence>
<dbReference type="Proteomes" id="UP001589792">
    <property type="component" value="Unassembled WGS sequence"/>
</dbReference>
<reference evidence="1 2" key="1">
    <citation type="submission" date="2024-09" db="EMBL/GenBank/DDBJ databases">
        <authorList>
            <person name="Sun Q."/>
            <person name="Mori K."/>
        </authorList>
    </citation>
    <scope>NUCLEOTIDE SEQUENCE [LARGE SCALE GENOMIC DNA]</scope>
    <source>
        <strain evidence="1 2">CCM 8626</strain>
    </source>
</reference>
<dbReference type="EMBL" id="JBHLXG010000013">
    <property type="protein sequence ID" value="MFC0227634.1"/>
    <property type="molecule type" value="Genomic_DNA"/>
</dbReference>
<gene>
    <name evidence="1" type="ORF">ACFFJ3_14170</name>
</gene>
<proteinExistence type="predicted"/>